<dbReference type="EMBL" id="JACKXD010000002">
    <property type="protein sequence ID" value="MBB6646013.1"/>
    <property type="molecule type" value="Genomic_DNA"/>
</dbReference>
<feature type="region of interest" description="Disordered" evidence="1">
    <location>
        <begin position="17"/>
        <end position="70"/>
    </location>
</feature>
<reference evidence="3 4" key="1">
    <citation type="submission" date="2020-08" db="EMBL/GenBank/DDBJ databases">
        <authorList>
            <person name="Seo M.-J."/>
        </authorList>
    </citation>
    <scope>NUCLEOTIDE SEQUENCE [LARGE SCALE GENOMIC DNA]</scope>
    <source>
        <strain evidence="3 4">MBLA0160</strain>
    </source>
</reference>
<dbReference type="InterPro" id="IPR039424">
    <property type="entry name" value="SBP_5"/>
</dbReference>
<dbReference type="GO" id="GO:1904680">
    <property type="term" value="F:peptide transmembrane transporter activity"/>
    <property type="evidence" value="ECO:0007669"/>
    <property type="project" value="TreeGrafter"/>
</dbReference>
<dbReference type="Gene3D" id="3.10.105.10">
    <property type="entry name" value="Dipeptide-binding Protein, Domain 3"/>
    <property type="match status" value="1"/>
</dbReference>
<dbReference type="Pfam" id="PF00496">
    <property type="entry name" value="SBP_bac_5"/>
    <property type="match status" value="1"/>
</dbReference>
<dbReference type="InterPro" id="IPR000914">
    <property type="entry name" value="SBP_5_dom"/>
</dbReference>
<proteinExistence type="predicted"/>
<dbReference type="SUPFAM" id="SSF53850">
    <property type="entry name" value="Periplasmic binding protein-like II"/>
    <property type="match status" value="1"/>
</dbReference>
<evidence type="ECO:0000259" key="2">
    <source>
        <dbReference type="Pfam" id="PF00496"/>
    </source>
</evidence>
<dbReference type="AlphaFoldDB" id="A0A7J9SI26"/>
<dbReference type="GO" id="GO:0015833">
    <property type="term" value="P:peptide transport"/>
    <property type="evidence" value="ECO:0007669"/>
    <property type="project" value="TreeGrafter"/>
</dbReference>
<sequence length="568" mass="63538">MRRRTLLKGSVLAGTVGLAGCTGDDSDGAQTGLDTETDGSDSDSGSDSSGSTEESDDSGTVRIGLPEPVPPIMDTRTAADDGAHNFRVISTLTSFNRQGAVTPHLATDWSYENDGQELVFDLRDDVVFHDGSEFNAEHVKWHLTDFLANGSGTSYVVDSVDDVVVEDTYRARVMFESPDPYIVWDLASAWGQLHSREAVEKYGDEYGQSGKVVSAGPFKEVEHDSDHAILERYDEWSWPKPWEKELYDGDVEVRPARLEYQSYPETATRTSALEAGDVDGLIAGLPYNRVPNYQENDQFNVAAPPASTEQIFIMLNLDPETSTSPVLAEDLSLRKGISYAIDRQEIVDVIFNGIGQPAPNYLVPTTAAHNVPEEFNYTYDLERARSVMRNNGWTVNPDGISTKNGREARFTLLTQNTELSRRRATLIQEQLKDVGVQMEVSQTDTSTFKQDVGNSNFAAGMSTFYDWGNADQLWWATSESAEDSYYLNSNAWKQYPQATELTDRARDANTLEERTERFKEAHKFLLENVVPMIYLVYPTAADAWGDHIENWKPHYKGAVMWPVESEEW</sequence>
<keyword evidence="4" id="KW-1185">Reference proteome</keyword>
<accession>A0A7J9SI26</accession>
<dbReference type="Proteomes" id="UP000546257">
    <property type="component" value="Unassembled WGS sequence"/>
</dbReference>
<feature type="compositionally biased region" description="Low complexity" evidence="1">
    <location>
        <begin position="42"/>
        <end position="52"/>
    </location>
</feature>
<dbReference type="Gene3D" id="3.40.190.10">
    <property type="entry name" value="Periplasmic binding protein-like II"/>
    <property type="match status" value="1"/>
</dbReference>
<protein>
    <submittedName>
        <fullName evidence="3">ABC transporter substrate-binding protein</fullName>
    </submittedName>
</protein>
<evidence type="ECO:0000256" key="1">
    <source>
        <dbReference type="SAM" id="MobiDB-lite"/>
    </source>
</evidence>
<dbReference type="InterPro" id="IPR030678">
    <property type="entry name" value="Peptide/Ni-bd"/>
</dbReference>
<dbReference type="PIRSF" id="PIRSF002741">
    <property type="entry name" value="MppA"/>
    <property type="match status" value="1"/>
</dbReference>
<dbReference type="RefSeq" id="WP_185192369.1">
    <property type="nucleotide sequence ID" value="NZ_JACKXD010000002.1"/>
</dbReference>
<dbReference type="GO" id="GO:0042597">
    <property type="term" value="C:periplasmic space"/>
    <property type="evidence" value="ECO:0007669"/>
    <property type="project" value="UniProtKB-ARBA"/>
</dbReference>
<evidence type="ECO:0000313" key="4">
    <source>
        <dbReference type="Proteomes" id="UP000546257"/>
    </source>
</evidence>
<feature type="domain" description="Solute-binding protein family 5" evidence="2">
    <location>
        <begin position="101"/>
        <end position="477"/>
    </location>
</feature>
<dbReference type="PANTHER" id="PTHR30290">
    <property type="entry name" value="PERIPLASMIC BINDING COMPONENT OF ABC TRANSPORTER"/>
    <property type="match status" value="1"/>
</dbReference>
<evidence type="ECO:0000313" key="3">
    <source>
        <dbReference type="EMBL" id="MBB6646013.1"/>
    </source>
</evidence>
<dbReference type="PROSITE" id="PS51257">
    <property type="entry name" value="PROKAR_LIPOPROTEIN"/>
    <property type="match status" value="1"/>
</dbReference>
<dbReference type="GO" id="GO:0043190">
    <property type="term" value="C:ATP-binding cassette (ABC) transporter complex"/>
    <property type="evidence" value="ECO:0007669"/>
    <property type="project" value="InterPro"/>
</dbReference>
<dbReference type="CDD" id="cd00995">
    <property type="entry name" value="PBP2_NikA_DppA_OppA_like"/>
    <property type="match status" value="1"/>
</dbReference>
<organism evidence="3 4">
    <name type="scientific">Halobellus ruber</name>
    <dbReference type="NCBI Taxonomy" id="2761102"/>
    <lineage>
        <taxon>Archaea</taxon>
        <taxon>Methanobacteriati</taxon>
        <taxon>Methanobacteriota</taxon>
        <taxon>Stenosarchaea group</taxon>
        <taxon>Halobacteria</taxon>
        <taxon>Halobacteriales</taxon>
        <taxon>Haloferacaceae</taxon>
        <taxon>Halobellus</taxon>
    </lineage>
</organism>
<name>A0A7J9SI26_9EURY</name>
<gene>
    <name evidence="3" type="ORF">H5V44_06885</name>
</gene>
<comment type="caution">
    <text evidence="3">The sequence shown here is derived from an EMBL/GenBank/DDBJ whole genome shotgun (WGS) entry which is preliminary data.</text>
</comment>